<evidence type="ECO:0000313" key="2">
    <source>
        <dbReference type="EMBL" id="GCD97858.1"/>
    </source>
</evidence>
<protein>
    <recommendedName>
        <fullName evidence="4">ATP-grasp-modified RiPP</fullName>
    </recommendedName>
</protein>
<dbReference type="InterPro" id="IPR026496">
    <property type="entry name" value="GRASP_targ"/>
</dbReference>
<feature type="compositionally biased region" description="Basic and acidic residues" evidence="1">
    <location>
        <begin position="84"/>
        <end position="95"/>
    </location>
</feature>
<sequence>MSEGARSGPRPWGLRHLTGYGPGATVNLPYCGVELDPVTQTTRYRDADGRIVTMGDHAKTAPATNTMEATGGSDGRDPGQGGAPDHRPVTKTDED</sequence>
<gene>
    <name evidence="2" type="ORF">EHYA_05555</name>
</gene>
<evidence type="ECO:0008006" key="4">
    <source>
        <dbReference type="Google" id="ProtNLM"/>
    </source>
</evidence>
<organism evidence="2 3">
    <name type="scientific">Embleya hyalina</name>
    <dbReference type="NCBI Taxonomy" id="516124"/>
    <lineage>
        <taxon>Bacteria</taxon>
        <taxon>Bacillati</taxon>
        <taxon>Actinomycetota</taxon>
        <taxon>Actinomycetes</taxon>
        <taxon>Kitasatosporales</taxon>
        <taxon>Streptomycetaceae</taxon>
        <taxon>Embleya</taxon>
    </lineage>
</organism>
<evidence type="ECO:0000313" key="3">
    <source>
        <dbReference type="Proteomes" id="UP000286931"/>
    </source>
</evidence>
<dbReference type="Proteomes" id="UP000286931">
    <property type="component" value="Unassembled WGS sequence"/>
</dbReference>
<dbReference type="Pfam" id="PF14408">
    <property type="entry name" value="Actino_peptide"/>
    <property type="match status" value="1"/>
</dbReference>
<feature type="region of interest" description="Disordered" evidence="1">
    <location>
        <begin position="46"/>
        <end position="95"/>
    </location>
</feature>
<evidence type="ECO:0000256" key="1">
    <source>
        <dbReference type="SAM" id="MobiDB-lite"/>
    </source>
</evidence>
<name>A0A401YTA7_9ACTN</name>
<dbReference type="EMBL" id="BIFH01000025">
    <property type="protein sequence ID" value="GCD97858.1"/>
    <property type="molecule type" value="Genomic_DNA"/>
</dbReference>
<dbReference type="RefSeq" id="WP_126639797.1">
    <property type="nucleotide sequence ID" value="NZ_BIFH01000025.1"/>
</dbReference>
<dbReference type="InterPro" id="IPR025843">
    <property type="entry name" value="Actino_peptide"/>
</dbReference>
<accession>A0A401YTA7</accession>
<dbReference type="OrthoDB" id="3481930at2"/>
<reference evidence="2 3" key="1">
    <citation type="submission" date="2018-12" db="EMBL/GenBank/DDBJ databases">
        <title>Draft genome sequence of Embleya hyalina NBRC 13850T.</title>
        <authorList>
            <person name="Komaki H."/>
            <person name="Hosoyama A."/>
            <person name="Kimura A."/>
            <person name="Ichikawa N."/>
            <person name="Tamura T."/>
        </authorList>
    </citation>
    <scope>NUCLEOTIDE SEQUENCE [LARGE SCALE GENOMIC DNA]</scope>
    <source>
        <strain evidence="2 3">NBRC 13850</strain>
    </source>
</reference>
<dbReference type="NCBIfam" id="TIGR04186">
    <property type="entry name" value="GRASP_targ"/>
    <property type="match status" value="1"/>
</dbReference>
<comment type="caution">
    <text evidence="2">The sequence shown here is derived from an EMBL/GenBank/DDBJ whole genome shotgun (WGS) entry which is preliminary data.</text>
</comment>
<proteinExistence type="predicted"/>
<keyword evidence="3" id="KW-1185">Reference proteome</keyword>
<dbReference type="AlphaFoldDB" id="A0A401YTA7"/>